<sequence>MRSCSSPSHSVRNFTTPALLHVSHTPPDLLSFMAKEDRKDDYDDGDDNPGDDVAAMNKMLGDDAYDADEAGTTRRKLMVREQKNCDNRISEALCLVTLTWHQTGQSVVTVKGLGRRLALLPYLTNLDTNGSPLQHFLTGHGMLTLEIYTRTRPCLASSGGCSEGTGRGLRSLAQGQDEMDLDDPLMVNASGWDEMTEAWRAEQETEAPGAILRRALGGGLATQIPEGTRDLFSSFAARTVTTTDRPAVGPHDPIPPAGLEWLGVTVMVPDFQSTRSGQLGVTALRVLMLSLRTFLALGEFGHVPVVMDLTRAPGDYFSIVLPNGVGYRDVVSFIHPRTRSDWDDCMIYIGHQLTPCVDGPLIRLNLGEVMTATGPGMNPPFQSSLSQLLVPSAAVWGPLHHVPREHRAFALCLYFEGGRRVLLRHHLYGHTVRETVCRVLADLHDS</sequence>
<dbReference type="AlphaFoldDB" id="A0A1Q9DA53"/>
<reference evidence="1 2" key="1">
    <citation type="submission" date="2016-02" db="EMBL/GenBank/DDBJ databases">
        <title>Genome analysis of coral dinoflagellate symbionts highlights evolutionary adaptations to a symbiotic lifestyle.</title>
        <authorList>
            <person name="Aranda M."/>
            <person name="Li Y."/>
            <person name="Liew Y.J."/>
            <person name="Baumgarten S."/>
            <person name="Simakov O."/>
            <person name="Wilson M."/>
            <person name="Piel J."/>
            <person name="Ashoor H."/>
            <person name="Bougouffa S."/>
            <person name="Bajic V.B."/>
            <person name="Ryu T."/>
            <person name="Ravasi T."/>
            <person name="Bayer T."/>
            <person name="Micklem G."/>
            <person name="Kim H."/>
            <person name="Bhak J."/>
            <person name="Lajeunesse T.C."/>
            <person name="Voolstra C.R."/>
        </authorList>
    </citation>
    <scope>NUCLEOTIDE SEQUENCE [LARGE SCALE GENOMIC DNA]</scope>
    <source>
        <strain evidence="1 2">CCMP2467</strain>
    </source>
</reference>
<name>A0A1Q9DA53_SYMMI</name>
<dbReference type="OrthoDB" id="410896at2759"/>
<organism evidence="1 2">
    <name type="scientific">Symbiodinium microadriaticum</name>
    <name type="common">Dinoflagellate</name>
    <name type="synonym">Zooxanthella microadriatica</name>
    <dbReference type="NCBI Taxonomy" id="2951"/>
    <lineage>
        <taxon>Eukaryota</taxon>
        <taxon>Sar</taxon>
        <taxon>Alveolata</taxon>
        <taxon>Dinophyceae</taxon>
        <taxon>Suessiales</taxon>
        <taxon>Symbiodiniaceae</taxon>
        <taxon>Symbiodinium</taxon>
    </lineage>
</organism>
<proteinExistence type="predicted"/>
<keyword evidence="2" id="KW-1185">Reference proteome</keyword>
<comment type="caution">
    <text evidence="1">The sequence shown here is derived from an EMBL/GenBank/DDBJ whole genome shotgun (WGS) entry which is preliminary data.</text>
</comment>
<dbReference type="Proteomes" id="UP000186817">
    <property type="component" value="Unassembled WGS sequence"/>
</dbReference>
<evidence type="ECO:0000313" key="1">
    <source>
        <dbReference type="EMBL" id="OLP92020.1"/>
    </source>
</evidence>
<gene>
    <name evidence="1" type="ORF">AK812_SmicGene26214</name>
</gene>
<accession>A0A1Q9DA53</accession>
<protein>
    <submittedName>
        <fullName evidence="1">Uncharacterized protein</fullName>
    </submittedName>
</protein>
<dbReference type="EMBL" id="LSRX01000638">
    <property type="protein sequence ID" value="OLP92020.1"/>
    <property type="molecule type" value="Genomic_DNA"/>
</dbReference>
<evidence type="ECO:0000313" key="2">
    <source>
        <dbReference type="Proteomes" id="UP000186817"/>
    </source>
</evidence>